<dbReference type="Proteomes" id="UP000001933">
    <property type="component" value="Chromosome"/>
</dbReference>
<protein>
    <submittedName>
        <fullName evidence="1">Hypothetical cytosolic protein</fullName>
    </submittedName>
</protein>
<dbReference type="HOGENOM" id="CLU_3104668_0_0_7"/>
<dbReference type="AlphaFoldDB" id="Q2LQX6"/>
<name>Q2LQX6_SYNAS</name>
<sequence length="51" mass="5750">MGIGITSRNPFVNQVNSVNVVKKMKLISGFGESQSLRKSGQFCQKHIYKTY</sequence>
<proteinExistence type="predicted"/>
<keyword evidence="2" id="KW-1185">Reference proteome</keyword>
<accession>Q2LQX6</accession>
<evidence type="ECO:0000313" key="2">
    <source>
        <dbReference type="Proteomes" id="UP000001933"/>
    </source>
</evidence>
<gene>
    <name evidence="1" type="ORF">SYN_03393</name>
</gene>
<organism evidence="1 2">
    <name type="scientific">Syntrophus aciditrophicus (strain SB)</name>
    <dbReference type="NCBI Taxonomy" id="56780"/>
    <lineage>
        <taxon>Bacteria</taxon>
        <taxon>Pseudomonadati</taxon>
        <taxon>Thermodesulfobacteriota</taxon>
        <taxon>Syntrophia</taxon>
        <taxon>Syntrophales</taxon>
        <taxon>Syntrophaceae</taxon>
        <taxon>Syntrophus</taxon>
    </lineage>
</organism>
<dbReference type="KEGG" id="sat:SYN_03393"/>
<dbReference type="InParanoid" id="Q2LQX6"/>
<evidence type="ECO:0000313" key="1">
    <source>
        <dbReference type="EMBL" id="ABC76483.1"/>
    </source>
</evidence>
<reference evidence="1 2" key="1">
    <citation type="journal article" date="2007" name="Proc. Natl. Acad. Sci. U.S.A.">
        <title>The genome of Syntrophus aciditrophicus: life at the thermodynamic limit of microbial growth.</title>
        <authorList>
            <person name="McInerney M.J."/>
            <person name="Rohlin L."/>
            <person name="Mouttaki H."/>
            <person name="Kim U."/>
            <person name="Krupp R.S."/>
            <person name="Rios-Hernandez L."/>
            <person name="Sieber J."/>
            <person name="Struchtemeyer C.G."/>
            <person name="Bhattacharyya A."/>
            <person name="Campbell J.W."/>
            <person name="Gunsalus R.P."/>
        </authorList>
    </citation>
    <scope>NUCLEOTIDE SEQUENCE [LARGE SCALE GENOMIC DNA]</scope>
    <source>
        <strain evidence="1 2">SB</strain>
    </source>
</reference>
<dbReference type="EMBL" id="CP000252">
    <property type="protein sequence ID" value="ABC76483.1"/>
    <property type="molecule type" value="Genomic_DNA"/>
</dbReference>